<dbReference type="PANTHER" id="PTHR31589:SF167">
    <property type="entry name" value="SIMILARITY TO CARBOXYL-TERMINAL PROTEINASE"/>
    <property type="match status" value="1"/>
</dbReference>
<dbReference type="InterPro" id="IPR004314">
    <property type="entry name" value="Neprosin"/>
</dbReference>
<dbReference type="PROSITE" id="PS52045">
    <property type="entry name" value="NEPROSIN_PEP_CD"/>
    <property type="match status" value="1"/>
</dbReference>
<reference evidence="2" key="2">
    <citation type="journal article" date="2015" name="Data Brief">
        <title>Shoot transcriptome of the giant reed, Arundo donax.</title>
        <authorList>
            <person name="Barrero R.A."/>
            <person name="Guerrero F.D."/>
            <person name="Moolhuijzen P."/>
            <person name="Goolsby J.A."/>
            <person name="Tidwell J."/>
            <person name="Bellgard S.E."/>
            <person name="Bellgard M.I."/>
        </authorList>
    </citation>
    <scope>NUCLEOTIDE SEQUENCE</scope>
    <source>
        <tissue evidence="2">Shoot tissue taken approximately 20 cm above the soil surface</tissue>
    </source>
</reference>
<evidence type="ECO:0000259" key="1">
    <source>
        <dbReference type="PROSITE" id="PS52045"/>
    </source>
</evidence>
<dbReference type="Pfam" id="PF03080">
    <property type="entry name" value="Neprosin"/>
    <property type="match status" value="1"/>
</dbReference>
<sequence length="142" mass="15940">MIQLWRVTILGLSSNNYQDCTVTITVFIKHDMFELFSFMSCASSTVLGAKHAIMVDSNCAVSFFVAYGYVLSAKLQLSPDLYGDNTRPFTYRTSDAYQATGCYNLLCSWFIQINSQIAMAPAYSPSPTMVATNMTSIFWSRR</sequence>
<reference evidence="2" key="1">
    <citation type="submission" date="2014-09" db="EMBL/GenBank/DDBJ databases">
        <authorList>
            <person name="Magalhaes I.L.F."/>
            <person name="Oliveira U."/>
            <person name="Santos F.R."/>
            <person name="Vidigal T.H.D.A."/>
            <person name="Brescovit A.D."/>
            <person name="Santos A.J."/>
        </authorList>
    </citation>
    <scope>NUCLEOTIDE SEQUENCE</scope>
    <source>
        <tissue evidence="2">Shoot tissue taken approximately 20 cm above the soil surface</tissue>
    </source>
</reference>
<accession>A0A0A9D9I7</accession>
<name>A0A0A9D9I7_ARUDO</name>
<feature type="domain" description="Neprosin PEP catalytic" evidence="1">
    <location>
        <begin position="1"/>
        <end position="142"/>
    </location>
</feature>
<dbReference type="AlphaFoldDB" id="A0A0A9D9I7"/>
<proteinExistence type="predicted"/>
<evidence type="ECO:0000313" key="2">
    <source>
        <dbReference type="EMBL" id="JAD85244.1"/>
    </source>
</evidence>
<organism evidence="2">
    <name type="scientific">Arundo donax</name>
    <name type="common">Giant reed</name>
    <name type="synonym">Donax arundinaceus</name>
    <dbReference type="NCBI Taxonomy" id="35708"/>
    <lineage>
        <taxon>Eukaryota</taxon>
        <taxon>Viridiplantae</taxon>
        <taxon>Streptophyta</taxon>
        <taxon>Embryophyta</taxon>
        <taxon>Tracheophyta</taxon>
        <taxon>Spermatophyta</taxon>
        <taxon>Magnoliopsida</taxon>
        <taxon>Liliopsida</taxon>
        <taxon>Poales</taxon>
        <taxon>Poaceae</taxon>
        <taxon>PACMAD clade</taxon>
        <taxon>Arundinoideae</taxon>
        <taxon>Arundineae</taxon>
        <taxon>Arundo</taxon>
    </lineage>
</organism>
<dbReference type="InterPro" id="IPR053168">
    <property type="entry name" value="Glutamic_endopeptidase"/>
</dbReference>
<protein>
    <recommendedName>
        <fullName evidence="1">Neprosin PEP catalytic domain-containing protein</fullName>
    </recommendedName>
</protein>
<dbReference type="EMBL" id="GBRH01212651">
    <property type="protein sequence ID" value="JAD85244.1"/>
    <property type="molecule type" value="Transcribed_RNA"/>
</dbReference>
<dbReference type="PANTHER" id="PTHR31589">
    <property type="entry name" value="PROTEIN, PUTATIVE (DUF239)-RELATED-RELATED"/>
    <property type="match status" value="1"/>
</dbReference>